<evidence type="ECO:0000313" key="1">
    <source>
        <dbReference type="EMBL" id="MFD1342805.1"/>
    </source>
</evidence>
<dbReference type="EMBL" id="JBHTMU010000015">
    <property type="protein sequence ID" value="MFD1342805.1"/>
    <property type="molecule type" value="Genomic_DNA"/>
</dbReference>
<dbReference type="Proteomes" id="UP001597135">
    <property type="component" value="Unassembled WGS sequence"/>
</dbReference>
<protein>
    <submittedName>
        <fullName evidence="1">Uncharacterized protein</fullName>
    </submittedName>
</protein>
<gene>
    <name evidence="1" type="ORF">ACFQ4E_10275</name>
</gene>
<proteinExistence type="predicted"/>
<reference evidence="2" key="1">
    <citation type="journal article" date="2019" name="Int. J. Syst. Evol. Microbiol.">
        <title>The Global Catalogue of Microorganisms (GCM) 10K type strain sequencing project: providing services to taxonomists for standard genome sequencing and annotation.</title>
        <authorList>
            <consortium name="The Broad Institute Genomics Platform"/>
            <consortium name="The Broad Institute Genome Sequencing Center for Infectious Disease"/>
            <person name="Wu L."/>
            <person name="Ma J."/>
        </authorList>
    </citation>
    <scope>NUCLEOTIDE SEQUENCE [LARGE SCALE GENOMIC DNA]</scope>
    <source>
        <strain evidence="2">CCUG 62953</strain>
    </source>
</reference>
<keyword evidence="2" id="KW-1185">Reference proteome</keyword>
<accession>A0ABW3ZJ83</accession>
<name>A0ABW3ZJ83_9RHOB</name>
<comment type="caution">
    <text evidence="1">The sequence shown here is derived from an EMBL/GenBank/DDBJ whole genome shotgun (WGS) entry which is preliminary data.</text>
</comment>
<dbReference type="RefSeq" id="WP_386803200.1">
    <property type="nucleotide sequence ID" value="NZ_JBHTMU010000015.1"/>
</dbReference>
<evidence type="ECO:0000313" key="2">
    <source>
        <dbReference type="Proteomes" id="UP001597135"/>
    </source>
</evidence>
<organism evidence="1 2">
    <name type="scientific">Litorisediminicola beolgyonensis</name>
    <dbReference type="NCBI Taxonomy" id="1173614"/>
    <lineage>
        <taxon>Bacteria</taxon>
        <taxon>Pseudomonadati</taxon>
        <taxon>Pseudomonadota</taxon>
        <taxon>Alphaproteobacteria</taxon>
        <taxon>Rhodobacterales</taxon>
        <taxon>Paracoccaceae</taxon>
        <taxon>Litorisediminicola</taxon>
    </lineage>
</organism>
<sequence>MKDELEENLRRMIAESEADIGFDRDAVFSGRPADMMDTWMRMWWRMVRGSLPGPRG</sequence>